<dbReference type="AlphaFoldDB" id="A0A537J254"/>
<keyword evidence="1 2" id="KW-0663">Pyridoxal phosphate</keyword>
<dbReference type="InterPro" id="IPR001608">
    <property type="entry name" value="Ala_racemase_N"/>
</dbReference>
<proteinExistence type="inferred from homology"/>
<accession>A0A537J254</accession>
<evidence type="ECO:0000259" key="5">
    <source>
        <dbReference type="Pfam" id="PF01168"/>
    </source>
</evidence>
<dbReference type="Pfam" id="PF01168">
    <property type="entry name" value="Ala_racemase_N"/>
    <property type="match status" value="1"/>
</dbReference>
<evidence type="ECO:0000313" key="7">
    <source>
        <dbReference type="Proteomes" id="UP000320048"/>
    </source>
</evidence>
<dbReference type="InterPro" id="IPR029066">
    <property type="entry name" value="PLP-binding_barrel"/>
</dbReference>
<comment type="function">
    <text evidence="2">Pyridoxal 5'-phosphate (PLP)-binding protein, which is involved in PLP homeostasis.</text>
</comment>
<comment type="similarity">
    <text evidence="2 4">Belongs to the pyridoxal phosphate-binding protein YggS/PROSC family.</text>
</comment>
<evidence type="ECO:0000256" key="4">
    <source>
        <dbReference type="RuleBase" id="RU004514"/>
    </source>
</evidence>
<organism evidence="6 7">
    <name type="scientific">Candidatus Segetimicrobium genomatis</name>
    <dbReference type="NCBI Taxonomy" id="2569760"/>
    <lineage>
        <taxon>Bacteria</taxon>
        <taxon>Bacillati</taxon>
        <taxon>Candidatus Sysuimicrobiota</taxon>
        <taxon>Candidatus Sysuimicrobiia</taxon>
        <taxon>Candidatus Sysuimicrobiales</taxon>
        <taxon>Candidatus Segetimicrobiaceae</taxon>
        <taxon>Candidatus Segetimicrobium</taxon>
    </lineage>
</organism>
<dbReference type="GO" id="GO:0030170">
    <property type="term" value="F:pyridoxal phosphate binding"/>
    <property type="evidence" value="ECO:0007669"/>
    <property type="project" value="UniProtKB-UniRule"/>
</dbReference>
<evidence type="ECO:0000256" key="2">
    <source>
        <dbReference type="HAMAP-Rule" id="MF_02087"/>
    </source>
</evidence>
<evidence type="ECO:0000313" key="6">
    <source>
        <dbReference type="EMBL" id="TMI77628.1"/>
    </source>
</evidence>
<dbReference type="PANTHER" id="PTHR10146">
    <property type="entry name" value="PROLINE SYNTHETASE CO-TRANSCRIBED BACTERIAL HOMOLOG PROTEIN"/>
    <property type="match status" value="1"/>
</dbReference>
<name>A0A537J254_9BACT</name>
<dbReference type="Gene3D" id="3.20.20.10">
    <property type="entry name" value="Alanine racemase"/>
    <property type="match status" value="1"/>
</dbReference>
<dbReference type="PIRSF" id="PIRSF004848">
    <property type="entry name" value="YBL036c_PLPDEIII"/>
    <property type="match status" value="1"/>
</dbReference>
<dbReference type="Proteomes" id="UP000320048">
    <property type="component" value="Unassembled WGS sequence"/>
</dbReference>
<evidence type="ECO:0000256" key="3">
    <source>
        <dbReference type="PIRSR" id="PIRSR004848-1"/>
    </source>
</evidence>
<gene>
    <name evidence="6" type="ORF">E6H04_13855</name>
</gene>
<feature type="modified residue" description="N6-(pyridoxal phosphate)lysine" evidence="2 3">
    <location>
        <position position="36"/>
    </location>
</feature>
<dbReference type="PANTHER" id="PTHR10146:SF14">
    <property type="entry name" value="PYRIDOXAL PHOSPHATE HOMEOSTASIS PROTEIN"/>
    <property type="match status" value="1"/>
</dbReference>
<dbReference type="NCBIfam" id="TIGR00044">
    <property type="entry name" value="YggS family pyridoxal phosphate-dependent enzyme"/>
    <property type="match status" value="1"/>
</dbReference>
<dbReference type="FunFam" id="3.20.20.10:FF:000018">
    <property type="entry name" value="Pyridoxal phosphate homeostasis protein"/>
    <property type="match status" value="1"/>
</dbReference>
<comment type="cofactor">
    <cofactor evidence="3">
        <name>pyridoxal 5'-phosphate</name>
        <dbReference type="ChEBI" id="CHEBI:597326"/>
    </cofactor>
</comment>
<dbReference type="SUPFAM" id="SSF51419">
    <property type="entry name" value="PLP-binding barrel"/>
    <property type="match status" value="1"/>
</dbReference>
<evidence type="ECO:0000256" key="1">
    <source>
        <dbReference type="ARBA" id="ARBA00022898"/>
    </source>
</evidence>
<dbReference type="InterPro" id="IPR011078">
    <property type="entry name" value="PyrdxlP_homeostasis"/>
</dbReference>
<reference evidence="6 7" key="1">
    <citation type="journal article" date="2019" name="Nat. Microbiol.">
        <title>Mediterranean grassland soil C-N compound turnover is dependent on rainfall and depth, and is mediated by genomically divergent microorganisms.</title>
        <authorList>
            <person name="Diamond S."/>
            <person name="Andeer P.F."/>
            <person name="Li Z."/>
            <person name="Crits-Christoph A."/>
            <person name="Burstein D."/>
            <person name="Anantharaman K."/>
            <person name="Lane K.R."/>
            <person name="Thomas B.C."/>
            <person name="Pan C."/>
            <person name="Northen T.R."/>
            <person name="Banfield J.F."/>
        </authorList>
    </citation>
    <scope>NUCLEOTIDE SEQUENCE [LARGE SCALE GENOMIC DNA]</scope>
    <source>
        <strain evidence="6">NP_7</strain>
    </source>
</reference>
<protein>
    <recommendedName>
        <fullName evidence="2">Pyridoxal phosphate homeostasis protein</fullName>
        <shortName evidence="2">PLP homeostasis protein</shortName>
    </recommendedName>
</protein>
<dbReference type="HAMAP" id="MF_02087">
    <property type="entry name" value="PLP_homeostasis"/>
    <property type="match status" value="1"/>
</dbReference>
<sequence>MPDIGANVARVRARIAEAALRSGRRPESVLLVAITKTVGVDRIREAVACGLRVLGENRVQEARGKVPEVPGVTWHLVGNLQRNKVKEALGLFEVIHSVDSLGLAEEISRRAEGGSSSPVEALVQVNISREPQKHGVPEEDAAGLLARALRLPGLRVRGLMGMGPLVPDPEAARPYFRRLREVRDRLRDALNVAGLEDLSMGMTDDFEVAIEEGATIVRVGRALFA</sequence>
<dbReference type="CDD" id="cd00635">
    <property type="entry name" value="PLPDE_III_YBL036c_like"/>
    <property type="match status" value="1"/>
</dbReference>
<comment type="caution">
    <text evidence="6">The sequence shown here is derived from an EMBL/GenBank/DDBJ whole genome shotgun (WGS) entry which is preliminary data.</text>
</comment>
<feature type="domain" description="Alanine racemase N-terminal" evidence="5">
    <location>
        <begin position="28"/>
        <end position="224"/>
    </location>
</feature>
<dbReference type="EMBL" id="VBAO01000444">
    <property type="protein sequence ID" value="TMI77628.1"/>
    <property type="molecule type" value="Genomic_DNA"/>
</dbReference>